<proteinExistence type="inferred from homology"/>
<comment type="catalytic activity">
    <reaction evidence="5 6">
        <text>Exonucleolytic cleavage in either 5'- to 3'- or 3'- to 5'-direction to yield nucleoside 5'-phosphates.</text>
        <dbReference type="EC" id="3.1.11.6"/>
    </reaction>
</comment>
<evidence type="ECO:0000259" key="7">
    <source>
        <dbReference type="Pfam" id="PF02601"/>
    </source>
</evidence>
<accession>A0A0G0LES5</accession>
<dbReference type="Pfam" id="PF02601">
    <property type="entry name" value="Exonuc_VII_L"/>
    <property type="match status" value="1"/>
</dbReference>
<dbReference type="Pfam" id="PF13742">
    <property type="entry name" value="tRNA_anti_2"/>
    <property type="match status" value="1"/>
</dbReference>
<dbReference type="HAMAP" id="MF_00378">
    <property type="entry name" value="Exonuc_7_L"/>
    <property type="match status" value="1"/>
</dbReference>
<dbReference type="InterPro" id="IPR020579">
    <property type="entry name" value="Exonuc_VII_lsu_C"/>
</dbReference>
<keyword evidence="2 5" id="KW-0540">Nuclease</keyword>
<gene>
    <name evidence="5" type="primary">xseA</name>
    <name evidence="9" type="ORF">UT12_C0011G0013</name>
</gene>
<feature type="domain" description="OB-fold nucleic acid binding" evidence="8">
    <location>
        <begin position="10"/>
        <end position="104"/>
    </location>
</feature>
<evidence type="ECO:0000256" key="5">
    <source>
        <dbReference type="HAMAP-Rule" id="MF_00378"/>
    </source>
</evidence>
<protein>
    <recommendedName>
        <fullName evidence="5">Exodeoxyribonuclease 7 large subunit</fullName>
        <ecNumber evidence="5">3.1.11.6</ecNumber>
    </recommendedName>
    <alternativeName>
        <fullName evidence="5">Exodeoxyribonuclease VII large subunit</fullName>
        <shortName evidence="5">Exonuclease VII large subunit</shortName>
    </alternativeName>
</protein>
<comment type="caution">
    <text evidence="9">The sequence shown here is derived from an EMBL/GenBank/DDBJ whole genome shotgun (WGS) entry which is preliminary data.</text>
</comment>
<organism evidence="9 10">
    <name type="scientific">Candidatus Curtissbacteria bacterium GW2011_GWC2_38_9</name>
    <dbReference type="NCBI Taxonomy" id="1618414"/>
    <lineage>
        <taxon>Bacteria</taxon>
        <taxon>Candidatus Curtissiibacteriota</taxon>
    </lineage>
</organism>
<dbReference type="InterPro" id="IPR025824">
    <property type="entry name" value="OB-fold_nuc-bd_dom"/>
</dbReference>
<evidence type="ECO:0000256" key="6">
    <source>
        <dbReference type="RuleBase" id="RU004355"/>
    </source>
</evidence>
<dbReference type="GO" id="GO:0008855">
    <property type="term" value="F:exodeoxyribonuclease VII activity"/>
    <property type="evidence" value="ECO:0007669"/>
    <property type="project" value="UniProtKB-UniRule"/>
</dbReference>
<comment type="subunit">
    <text evidence="5">Heterooligomer composed of large and small subunits.</text>
</comment>
<dbReference type="PANTHER" id="PTHR30008:SF0">
    <property type="entry name" value="EXODEOXYRIBONUCLEASE 7 LARGE SUBUNIT"/>
    <property type="match status" value="1"/>
</dbReference>
<dbReference type="PATRIC" id="fig|1618414.3.peg.350"/>
<evidence type="ECO:0000313" key="9">
    <source>
        <dbReference type="EMBL" id="KKQ89557.1"/>
    </source>
</evidence>
<evidence type="ECO:0000259" key="8">
    <source>
        <dbReference type="Pfam" id="PF13742"/>
    </source>
</evidence>
<evidence type="ECO:0000256" key="2">
    <source>
        <dbReference type="ARBA" id="ARBA00022722"/>
    </source>
</evidence>
<comment type="function">
    <text evidence="5">Bidirectionally degrades single-stranded DNA into large acid-insoluble oligonucleotides, which are then degraded further into small acid-soluble oligonucleotides.</text>
</comment>
<dbReference type="InterPro" id="IPR003753">
    <property type="entry name" value="Exonuc_VII_L"/>
</dbReference>
<dbReference type="GO" id="GO:0006308">
    <property type="term" value="P:DNA catabolic process"/>
    <property type="evidence" value="ECO:0007669"/>
    <property type="project" value="UniProtKB-UniRule"/>
</dbReference>
<evidence type="ECO:0000256" key="3">
    <source>
        <dbReference type="ARBA" id="ARBA00022801"/>
    </source>
</evidence>
<dbReference type="GO" id="GO:0009318">
    <property type="term" value="C:exodeoxyribonuclease VII complex"/>
    <property type="evidence" value="ECO:0007669"/>
    <property type="project" value="UniProtKB-UniRule"/>
</dbReference>
<dbReference type="CDD" id="cd04489">
    <property type="entry name" value="ExoVII_LU_OBF"/>
    <property type="match status" value="1"/>
</dbReference>
<feature type="domain" description="Exonuclease VII large subunit C-terminal" evidence="7">
    <location>
        <begin position="128"/>
        <end position="415"/>
    </location>
</feature>
<dbReference type="EMBL" id="LBVP01000011">
    <property type="protein sequence ID" value="KKQ89557.1"/>
    <property type="molecule type" value="Genomic_DNA"/>
</dbReference>
<keyword evidence="4 5" id="KW-0269">Exonuclease</keyword>
<dbReference type="GO" id="GO:0005737">
    <property type="term" value="C:cytoplasm"/>
    <property type="evidence" value="ECO:0007669"/>
    <property type="project" value="UniProtKB-SubCell"/>
</dbReference>
<evidence type="ECO:0000256" key="4">
    <source>
        <dbReference type="ARBA" id="ARBA00022839"/>
    </source>
</evidence>
<keyword evidence="1 5" id="KW-0963">Cytoplasm</keyword>
<dbReference type="AlphaFoldDB" id="A0A0G0LES5"/>
<comment type="subcellular location">
    <subcellularLocation>
        <location evidence="5 6">Cytoplasm</location>
    </subcellularLocation>
</comment>
<keyword evidence="3 5" id="KW-0378">Hydrolase</keyword>
<dbReference type="NCBIfam" id="TIGR00237">
    <property type="entry name" value="xseA"/>
    <property type="match status" value="1"/>
</dbReference>
<dbReference type="GO" id="GO:0003676">
    <property type="term" value="F:nucleic acid binding"/>
    <property type="evidence" value="ECO:0007669"/>
    <property type="project" value="InterPro"/>
</dbReference>
<dbReference type="PANTHER" id="PTHR30008">
    <property type="entry name" value="EXODEOXYRIBONUCLEASE 7 LARGE SUBUNIT"/>
    <property type="match status" value="1"/>
</dbReference>
<dbReference type="EC" id="3.1.11.6" evidence="5"/>
<name>A0A0G0LES5_9BACT</name>
<comment type="similarity">
    <text evidence="5 6">Belongs to the XseA family.</text>
</comment>
<dbReference type="Proteomes" id="UP000034893">
    <property type="component" value="Unassembled WGS sequence"/>
</dbReference>
<evidence type="ECO:0000313" key="10">
    <source>
        <dbReference type="Proteomes" id="UP000034893"/>
    </source>
</evidence>
<evidence type="ECO:0000256" key="1">
    <source>
        <dbReference type="ARBA" id="ARBA00022490"/>
    </source>
</evidence>
<sequence length="423" mass="47600">MKNIAGKTVYTVSEVNALARQTLENLSFWVEGEISSFKGLNNHYRYVYFDLKDPQTGYKLPCILEPDIYKSLDFELSQGSKVLALGSLTLWEKEAKFQMYLVKIEAFGEGFLLAELEQLKRRLARKGYFDSNIKKTLPSYPTSIAVITSTLSDAWQDFKKHTIDMFGVFKVALFDVVVQGEESAGQIEKAIKAADKMNFEAIVLIRGGGSIEDLASFNDEQLADAIFSAKTCIVVGVGHEKDVTIAQLVADVAASTPTDAAKIISADFIRLEEKLSETLIKIRWLVNNKINSYSQQLDLSFQKLYFFVESYREIPKLLNLLKKSLNGLKNTIISKYSQRLTIIKTNLINNWNLTYQQNVNILKGLKDKLSLLSPDNILKRGYSIVFSLEDTVIKDVSDVDIGSKLKVKLSRGKLLSKVLAKEL</sequence>
<reference evidence="9 10" key="1">
    <citation type="journal article" date="2015" name="Nature">
        <title>rRNA introns, odd ribosomes, and small enigmatic genomes across a large radiation of phyla.</title>
        <authorList>
            <person name="Brown C.T."/>
            <person name="Hug L.A."/>
            <person name="Thomas B.C."/>
            <person name="Sharon I."/>
            <person name="Castelle C.J."/>
            <person name="Singh A."/>
            <person name="Wilkins M.J."/>
            <person name="Williams K.H."/>
            <person name="Banfield J.F."/>
        </authorList>
    </citation>
    <scope>NUCLEOTIDE SEQUENCE [LARGE SCALE GENOMIC DNA]</scope>
</reference>